<evidence type="ECO:0000313" key="1">
    <source>
        <dbReference type="EMBL" id="KAJ5407572.1"/>
    </source>
</evidence>
<reference evidence="1" key="2">
    <citation type="journal article" date="2023" name="IMA Fungus">
        <title>Comparative genomic study of the Penicillium genus elucidates a diverse pangenome and 15 lateral gene transfer events.</title>
        <authorList>
            <person name="Petersen C."/>
            <person name="Sorensen T."/>
            <person name="Nielsen M.R."/>
            <person name="Sondergaard T.E."/>
            <person name="Sorensen J.L."/>
            <person name="Fitzpatrick D.A."/>
            <person name="Frisvad J.C."/>
            <person name="Nielsen K.L."/>
        </authorList>
    </citation>
    <scope>NUCLEOTIDE SEQUENCE</scope>
    <source>
        <strain evidence="1">IBT 29677</strain>
    </source>
</reference>
<accession>A0A9W9W743</accession>
<keyword evidence="2" id="KW-1185">Reference proteome</keyword>
<gene>
    <name evidence="1" type="ORF">N7509_001455</name>
</gene>
<dbReference type="EMBL" id="JAPZBU010000004">
    <property type="protein sequence ID" value="KAJ5407572.1"/>
    <property type="molecule type" value="Genomic_DNA"/>
</dbReference>
<sequence>MLTYSTNFTRLVNAPDPFHRRQQNHTPWSPSWRIAITIAFIHGYEVGYGSRFKDNIAPDATEPARRTTSRGLNALRYTRLSCWTSPMVPAIDL</sequence>
<proteinExistence type="predicted"/>
<protein>
    <submittedName>
        <fullName evidence="1">Uncharacterized protein</fullName>
    </submittedName>
</protein>
<dbReference type="Proteomes" id="UP001147747">
    <property type="component" value="Unassembled WGS sequence"/>
</dbReference>
<evidence type="ECO:0000313" key="2">
    <source>
        <dbReference type="Proteomes" id="UP001147747"/>
    </source>
</evidence>
<organism evidence="1 2">
    <name type="scientific">Penicillium cosmopolitanum</name>
    <dbReference type="NCBI Taxonomy" id="1131564"/>
    <lineage>
        <taxon>Eukaryota</taxon>
        <taxon>Fungi</taxon>
        <taxon>Dikarya</taxon>
        <taxon>Ascomycota</taxon>
        <taxon>Pezizomycotina</taxon>
        <taxon>Eurotiomycetes</taxon>
        <taxon>Eurotiomycetidae</taxon>
        <taxon>Eurotiales</taxon>
        <taxon>Aspergillaceae</taxon>
        <taxon>Penicillium</taxon>
    </lineage>
</organism>
<reference evidence="1" key="1">
    <citation type="submission" date="2022-12" db="EMBL/GenBank/DDBJ databases">
        <authorList>
            <person name="Petersen C."/>
        </authorList>
    </citation>
    <scope>NUCLEOTIDE SEQUENCE</scope>
    <source>
        <strain evidence="1">IBT 29677</strain>
    </source>
</reference>
<dbReference type="GeneID" id="81365072"/>
<dbReference type="AlphaFoldDB" id="A0A9W9W743"/>
<comment type="caution">
    <text evidence="1">The sequence shown here is derived from an EMBL/GenBank/DDBJ whole genome shotgun (WGS) entry which is preliminary data.</text>
</comment>
<dbReference type="RefSeq" id="XP_056491887.1">
    <property type="nucleotide sequence ID" value="XM_056626092.1"/>
</dbReference>
<name>A0A9W9W743_9EURO</name>